<reference evidence="1" key="2">
    <citation type="journal article" date="2021" name="Genome Biol. Evol.">
        <title>Developing a high-quality reference genome for a parasitic bivalve with doubly uniparental inheritance (Bivalvia: Unionida).</title>
        <authorList>
            <person name="Smith C.H."/>
        </authorList>
    </citation>
    <scope>NUCLEOTIDE SEQUENCE</scope>
    <source>
        <strain evidence="1">CHS0354</strain>
        <tissue evidence="1">Mantle</tissue>
    </source>
</reference>
<gene>
    <name evidence="1" type="ORF">CHS0354_002607</name>
</gene>
<comment type="caution">
    <text evidence="1">The sequence shown here is derived from an EMBL/GenBank/DDBJ whole genome shotgun (WGS) entry which is preliminary data.</text>
</comment>
<dbReference type="EMBL" id="JAEAOA010000213">
    <property type="protein sequence ID" value="KAK3576820.1"/>
    <property type="molecule type" value="Genomic_DNA"/>
</dbReference>
<accession>A0AAE0RPA7</accession>
<dbReference type="Proteomes" id="UP001195483">
    <property type="component" value="Unassembled WGS sequence"/>
</dbReference>
<sequence length="118" mass="13922">MGNQPTCTLYPKVNGKSTYMYNVSKGIWELNIYDVSKDIWKINMYTVSQGKGEINLHVHTFQGKWESNIHVPGINWYMGNQHVHCILGYMENQHTCTMYVQCPMIVREKQDWMILGFW</sequence>
<name>A0AAE0RPA7_9BIVA</name>
<evidence type="ECO:0000313" key="2">
    <source>
        <dbReference type="Proteomes" id="UP001195483"/>
    </source>
</evidence>
<organism evidence="1 2">
    <name type="scientific">Potamilus streckersoni</name>
    <dbReference type="NCBI Taxonomy" id="2493646"/>
    <lineage>
        <taxon>Eukaryota</taxon>
        <taxon>Metazoa</taxon>
        <taxon>Spiralia</taxon>
        <taxon>Lophotrochozoa</taxon>
        <taxon>Mollusca</taxon>
        <taxon>Bivalvia</taxon>
        <taxon>Autobranchia</taxon>
        <taxon>Heteroconchia</taxon>
        <taxon>Palaeoheterodonta</taxon>
        <taxon>Unionida</taxon>
        <taxon>Unionoidea</taxon>
        <taxon>Unionidae</taxon>
        <taxon>Ambleminae</taxon>
        <taxon>Lampsilini</taxon>
        <taxon>Potamilus</taxon>
    </lineage>
</organism>
<proteinExistence type="predicted"/>
<reference evidence="1" key="3">
    <citation type="submission" date="2023-05" db="EMBL/GenBank/DDBJ databases">
        <authorList>
            <person name="Smith C.H."/>
        </authorList>
    </citation>
    <scope>NUCLEOTIDE SEQUENCE</scope>
    <source>
        <strain evidence="1">CHS0354</strain>
        <tissue evidence="1">Mantle</tissue>
    </source>
</reference>
<reference evidence="1" key="1">
    <citation type="journal article" date="2021" name="Genome Biol. Evol.">
        <title>A High-Quality Reference Genome for a Parasitic Bivalve with Doubly Uniparental Inheritance (Bivalvia: Unionida).</title>
        <authorList>
            <person name="Smith C.H."/>
        </authorList>
    </citation>
    <scope>NUCLEOTIDE SEQUENCE</scope>
    <source>
        <strain evidence="1">CHS0354</strain>
    </source>
</reference>
<evidence type="ECO:0000313" key="1">
    <source>
        <dbReference type="EMBL" id="KAK3576820.1"/>
    </source>
</evidence>
<keyword evidence="2" id="KW-1185">Reference proteome</keyword>
<protein>
    <submittedName>
        <fullName evidence="1">Uncharacterized protein</fullName>
    </submittedName>
</protein>
<dbReference type="AlphaFoldDB" id="A0AAE0RPA7"/>